<dbReference type="PANTHER" id="PTHR11439">
    <property type="entry name" value="GAG-POL-RELATED RETROTRANSPOSON"/>
    <property type="match status" value="1"/>
</dbReference>
<evidence type="ECO:0000313" key="2">
    <source>
        <dbReference type="Proteomes" id="UP000187406"/>
    </source>
</evidence>
<feature type="non-terminal residue" evidence="1">
    <location>
        <position position="1"/>
    </location>
</feature>
<dbReference type="PANTHER" id="PTHR11439:SF497">
    <property type="entry name" value="CYSTEINE-RICH RLK (RECEPTOR-LIKE PROTEIN KINASE) 8"/>
    <property type="match status" value="1"/>
</dbReference>
<reference evidence="2" key="1">
    <citation type="submission" date="2016-04" db="EMBL/GenBank/DDBJ databases">
        <title>Cephalotus genome sequencing.</title>
        <authorList>
            <person name="Fukushima K."/>
            <person name="Hasebe M."/>
            <person name="Fang X."/>
        </authorList>
    </citation>
    <scope>NUCLEOTIDE SEQUENCE [LARGE SCALE GENOMIC DNA]</scope>
    <source>
        <strain evidence="2">cv. St1</strain>
    </source>
</reference>
<evidence type="ECO:0000313" key="1">
    <source>
        <dbReference type="EMBL" id="GAV60636.1"/>
    </source>
</evidence>
<dbReference type="InParanoid" id="A0A1Q3AXZ9"/>
<evidence type="ECO:0008006" key="3">
    <source>
        <dbReference type="Google" id="ProtNLM"/>
    </source>
</evidence>
<dbReference type="OrthoDB" id="1731766at2759"/>
<gene>
    <name evidence="1" type="ORF">CFOL_v3_04165</name>
</gene>
<dbReference type="STRING" id="3775.A0A1Q3AXZ9"/>
<dbReference type="Proteomes" id="UP000187406">
    <property type="component" value="Unassembled WGS sequence"/>
</dbReference>
<sequence length="101" mass="11468">AGCSDTRRSTTGWCVFLDDSLISWKCKKQERVSKSSIEAEYRAMSAACSEINWIRGLLAKLGYPQTRPTPLHVDNISAIHITENPVYQECAKYIKVDCHYI</sequence>
<proteinExistence type="predicted"/>
<dbReference type="CDD" id="cd09272">
    <property type="entry name" value="RNase_HI_RT_Ty1"/>
    <property type="match status" value="1"/>
</dbReference>
<dbReference type="EMBL" id="BDDD01000161">
    <property type="protein sequence ID" value="GAV60636.1"/>
    <property type="molecule type" value="Genomic_DNA"/>
</dbReference>
<keyword evidence="2" id="KW-1185">Reference proteome</keyword>
<name>A0A1Q3AXZ9_CEPFO</name>
<organism evidence="1 2">
    <name type="scientific">Cephalotus follicularis</name>
    <name type="common">Albany pitcher plant</name>
    <dbReference type="NCBI Taxonomy" id="3775"/>
    <lineage>
        <taxon>Eukaryota</taxon>
        <taxon>Viridiplantae</taxon>
        <taxon>Streptophyta</taxon>
        <taxon>Embryophyta</taxon>
        <taxon>Tracheophyta</taxon>
        <taxon>Spermatophyta</taxon>
        <taxon>Magnoliopsida</taxon>
        <taxon>eudicotyledons</taxon>
        <taxon>Gunneridae</taxon>
        <taxon>Pentapetalae</taxon>
        <taxon>rosids</taxon>
        <taxon>fabids</taxon>
        <taxon>Oxalidales</taxon>
        <taxon>Cephalotaceae</taxon>
        <taxon>Cephalotus</taxon>
    </lineage>
</organism>
<comment type="caution">
    <text evidence="1">The sequence shown here is derived from an EMBL/GenBank/DDBJ whole genome shotgun (WGS) entry which is preliminary data.</text>
</comment>
<dbReference type="AlphaFoldDB" id="A0A1Q3AXZ9"/>
<protein>
    <recommendedName>
        <fullName evidence="3">UBN2_3 domain-containing protein</fullName>
    </recommendedName>
</protein>
<accession>A0A1Q3AXZ9</accession>